<evidence type="ECO:0000313" key="4">
    <source>
        <dbReference type="Proteomes" id="UP001152646"/>
    </source>
</evidence>
<sequence length="968" mass="105495">MNPRIVPQILDPLNSAALNNLHEPTPPPTKKRKRSNDEGSDGAAGRLATSSIVIRAHAASLSDEPLILEPITALCRSKLPFSWLDDTPASRSDEQPGGLFTADIPTLENDLRAKAEPTVLAVKLVVNGGLYIVERVKRGIYSLSKLARWVHEGDLLAAAKEWHKSEPAGVDAMAVDESMTIPDGFDWWEAARIEEPMAGLAIQEKPAGLSIALVFGPSESGLDGIDHSMGVEEEKNRPFSFQASFDTAEDDPFTVSKTQGDLGDAMHVDSVEPNVADMQQSPEELLDGMRDHYLQALYISKTSVAYFAKGPLTRCRTAFQVRDSEQPQGSAELIGFYREAILAAKKMDLKYKESVPSAIGDAALAISDDDQKPKGRKSKKKKLGRNGLYPGEEGFIHKWWRDRAINESSAQENSREAESKKQISDLRLRETQLQILLILEVLVLEMTIGSTAKGNFNQEEKPDGDKETQKKPKAKKLADLNVLLELHLDRMCIWHAVSMQETTASDTAKASSFSSNHLSGKKTESDAVRDFCTEVIVPFYAARLPDKCKLITRKFGVSSGISPITKKIRSSGKSHRVEPGTEIKRQPRRTLQRVLTDDKATTSQARVPGLHRSNTAPSHPNAKRDNEPLLPTVLSGSVRGGMQKPKRTDNREVDLEAVARQHETKLKKVQLMADQKKELDAAIQALRKPNRELVSKDIAEDVNKRVSSGGGSSRKSKNPVRNPFGEGVQVMATPRANRRKDPGPGLPHMPRSLVPSRSFAGVENSPIGESPLRIPSSSRRAISFSGGDSDPLSPHGKGRSPRSSQPGGTIHETPTRPSSKIFQSDSITRRPSSSGKGLFRVPNLPAPRSATQPMVPGSPVHSRHPSFMASSQSASLPSSQQFKQSLENVRSSTIMETPPRKRAPAPVFTPTAGAPASLGAKVPNHRASSPPAVLGTPIKGATAVPVTPEKSQTPSIYAQLGWDDEMEF</sequence>
<dbReference type="OrthoDB" id="15567at2759"/>
<feature type="domain" description="DNA replication regulator Sld3 C-terminal" evidence="2">
    <location>
        <begin position="284"/>
        <end position="816"/>
    </location>
</feature>
<dbReference type="InterPro" id="IPR013948">
    <property type="entry name" value="DNA_replication_reg_Sld3_C"/>
</dbReference>
<accession>A0A9W4JAK6</accession>
<name>A0A9W4JAK6_9EURO</name>
<protein>
    <recommendedName>
        <fullName evidence="2">DNA replication regulator Sld3 C-terminal domain-containing protein</fullName>
    </recommendedName>
</protein>
<proteinExistence type="predicted"/>
<dbReference type="GO" id="GO:0031261">
    <property type="term" value="C:DNA replication preinitiation complex"/>
    <property type="evidence" value="ECO:0007669"/>
    <property type="project" value="TreeGrafter"/>
</dbReference>
<evidence type="ECO:0000256" key="1">
    <source>
        <dbReference type="SAM" id="MobiDB-lite"/>
    </source>
</evidence>
<feature type="region of interest" description="Disordered" evidence="1">
    <location>
        <begin position="567"/>
        <end position="650"/>
    </location>
</feature>
<gene>
    <name evidence="3" type="ORF">PSALAMII_LOCUS6527</name>
</gene>
<feature type="region of interest" description="Disordered" evidence="1">
    <location>
        <begin position="697"/>
        <end position="968"/>
    </location>
</feature>
<evidence type="ECO:0000259" key="2">
    <source>
        <dbReference type="Pfam" id="PF08639"/>
    </source>
</evidence>
<dbReference type="PANTHER" id="PTHR28067">
    <property type="entry name" value="DNA REPLICATION REGULATOR SLD3"/>
    <property type="match status" value="1"/>
</dbReference>
<dbReference type="AlphaFoldDB" id="A0A9W4JAK6"/>
<comment type="caution">
    <text evidence="3">The sequence shown here is derived from an EMBL/GenBank/DDBJ whole genome shotgun (WGS) entry which is preliminary data.</text>
</comment>
<dbReference type="PANTHER" id="PTHR28067:SF1">
    <property type="entry name" value="DNA REPLICATION REGULATOR SLD3"/>
    <property type="match status" value="1"/>
</dbReference>
<dbReference type="Proteomes" id="UP001152646">
    <property type="component" value="Unassembled WGS sequence"/>
</dbReference>
<feature type="compositionally biased region" description="Polar residues" evidence="1">
    <location>
        <begin position="815"/>
        <end position="835"/>
    </location>
</feature>
<feature type="region of interest" description="Disordered" evidence="1">
    <location>
        <begin position="454"/>
        <end position="473"/>
    </location>
</feature>
<organism evidence="3 4">
    <name type="scientific">Penicillium salamii</name>
    <dbReference type="NCBI Taxonomy" id="1612424"/>
    <lineage>
        <taxon>Eukaryota</taxon>
        <taxon>Fungi</taxon>
        <taxon>Dikarya</taxon>
        <taxon>Ascomycota</taxon>
        <taxon>Pezizomycotina</taxon>
        <taxon>Eurotiomycetes</taxon>
        <taxon>Eurotiomycetidae</taxon>
        <taxon>Eurotiales</taxon>
        <taxon>Aspergillaceae</taxon>
        <taxon>Penicillium</taxon>
    </lineage>
</organism>
<dbReference type="InterPro" id="IPR042511">
    <property type="entry name" value="Sld3"/>
</dbReference>
<dbReference type="EMBL" id="CAJVPA010000191">
    <property type="protein sequence ID" value="CAG8385632.1"/>
    <property type="molecule type" value="Genomic_DNA"/>
</dbReference>
<evidence type="ECO:0000313" key="3">
    <source>
        <dbReference type="EMBL" id="CAG8385632.1"/>
    </source>
</evidence>
<feature type="compositionally biased region" description="Polar residues" evidence="1">
    <location>
        <begin position="883"/>
        <end position="895"/>
    </location>
</feature>
<reference evidence="3" key="1">
    <citation type="submission" date="2021-07" db="EMBL/GenBank/DDBJ databases">
        <authorList>
            <person name="Branca A.L. A."/>
        </authorList>
    </citation>
    <scope>NUCLEOTIDE SEQUENCE</scope>
</reference>
<feature type="compositionally biased region" description="Low complexity" evidence="1">
    <location>
        <begin position="865"/>
        <end position="882"/>
    </location>
</feature>
<feature type="compositionally biased region" description="Basic and acidic residues" evidence="1">
    <location>
        <begin position="575"/>
        <end position="585"/>
    </location>
</feature>
<feature type="compositionally biased region" description="Basic and acidic residues" evidence="1">
    <location>
        <begin position="458"/>
        <end position="470"/>
    </location>
</feature>
<feature type="region of interest" description="Disordered" evidence="1">
    <location>
        <begin position="13"/>
        <end position="44"/>
    </location>
</feature>
<dbReference type="GO" id="GO:0006270">
    <property type="term" value="P:DNA replication initiation"/>
    <property type="evidence" value="ECO:0007669"/>
    <property type="project" value="InterPro"/>
</dbReference>
<dbReference type="Pfam" id="PF08639">
    <property type="entry name" value="Sld3_STD"/>
    <property type="match status" value="1"/>
</dbReference>
<dbReference type="Gene3D" id="1.20.58.2130">
    <property type="match status" value="1"/>
</dbReference>